<dbReference type="SMART" id="SM00482">
    <property type="entry name" value="POLAc"/>
    <property type="match status" value="1"/>
</dbReference>
<feature type="compositionally biased region" description="Basic and acidic residues" evidence="2">
    <location>
        <begin position="251"/>
        <end position="264"/>
    </location>
</feature>
<dbReference type="InterPro" id="IPR036397">
    <property type="entry name" value="RNaseH_sf"/>
</dbReference>
<feature type="compositionally biased region" description="Basic and acidic residues" evidence="2">
    <location>
        <begin position="62"/>
        <end position="83"/>
    </location>
</feature>
<evidence type="ECO:0000313" key="5">
    <source>
        <dbReference type="Proteomes" id="UP001314263"/>
    </source>
</evidence>
<dbReference type="Proteomes" id="UP001314263">
    <property type="component" value="Unassembled WGS sequence"/>
</dbReference>
<dbReference type="SUPFAM" id="SSF53098">
    <property type="entry name" value="Ribonuclease H-like"/>
    <property type="match status" value="1"/>
</dbReference>
<dbReference type="GO" id="GO:0003887">
    <property type="term" value="F:DNA-directed DNA polymerase activity"/>
    <property type="evidence" value="ECO:0007669"/>
    <property type="project" value="InterPro"/>
</dbReference>
<feature type="region of interest" description="Disordered" evidence="2">
    <location>
        <begin position="390"/>
        <end position="426"/>
    </location>
</feature>
<comment type="caution">
    <text evidence="4">The sequence shown here is derived from an EMBL/GenBank/DDBJ whole genome shotgun (WGS) entry which is preliminary data.</text>
</comment>
<dbReference type="GO" id="GO:0003677">
    <property type="term" value="F:DNA binding"/>
    <property type="evidence" value="ECO:0007669"/>
    <property type="project" value="InterPro"/>
</dbReference>
<feature type="compositionally biased region" description="Polar residues" evidence="2">
    <location>
        <begin position="200"/>
        <end position="222"/>
    </location>
</feature>
<feature type="compositionally biased region" description="Basic and acidic residues" evidence="2">
    <location>
        <begin position="317"/>
        <end position="327"/>
    </location>
</feature>
<reference evidence="4 5" key="1">
    <citation type="submission" date="2023-10" db="EMBL/GenBank/DDBJ databases">
        <authorList>
            <person name="Maclean D."/>
            <person name="Macfadyen A."/>
        </authorList>
    </citation>
    <scope>NUCLEOTIDE SEQUENCE [LARGE SCALE GENOMIC DNA]</scope>
</reference>
<dbReference type="Gene3D" id="3.30.70.370">
    <property type="match status" value="1"/>
</dbReference>
<dbReference type="Gene3D" id="3.30.420.10">
    <property type="entry name" value="Ribonuclease H-like superfamily/Ribonuclease H"/>
    <property type="match status" value="1"/>
</dbReference>
<evidence type="ECO:0000259" key="3">
    <source>
        <dbReference type="SMART" id="SM00482"/>
    </source>
</evidence>
<gene>
    <name evidence="4" type="ORF">CVIRNUC_008093</name>
</gene>
<keyword evidence="5" id="KW-1185">Reference proteome</keyword>
<dbReference type="InterPro" id="IPR043502">
    <property type="entry name" value="DNA/RNA_pol_sf"/>
</dbReference>
<feature type="compositionally biased region" description="Polar residues" evidence="2">
    <location>
        <begin position="283"/>
        <end position="294"/>
    </location>
</feature>
<dbReference type="Gene3D" id="1.10.150.20">
    <property type="entry name" value="5' to 3' exonuclease, C-terminal subdomain"/>
    <property type="match status" value="1"/>
</dbReference>
<dbReference type="Pfam" id="PF00476">
    <property type="entry name" value="DNA_pol_A"/>
    <property type="match status" value="2"/>
</dbReference>
<name>A0AAV1IG55_9CHLO</name>
<sequence length="1344" mass="145299">MQKVSSRCLRNLSSKIWNMYSQQGSQATGGVGPVRDYSRPRQAPLQRPEPGRLSDATARKKLFIEQKRAEEEARRRGETHHASAEPYKVLIQGRAKGRQTDMHADRRASHAAASTSGASHSSGVAPAHRSAPKLPHSSAISARLGALSLKKAAATASAAPKAEPAAALATSAQSMARKDQQHSTQQQEDPPYVQGFAGIQPSTSTPKTNVMQRWGQSAQQTRRAGMALQAAPELHSSYVDDITPEAPEGPDALRRLSEEARRSEASSVREPQLELVGAASGSPGMSHSGASTTEAVAYTGLRQGEDSRAAASVPVRSTDHSDGDREASSGGGFGSSSLSAWDVSGPGLKAEYSSSSSQASQEYISSSMDEIFSEEERASRFSGDTAFVKHSRLPDQNGDVDGNSSDGSLAEERQLEPEEAAAPAEPTVTPVPREVYVVDSLPKAQIALQRLQAIHAADPETIFACDTEVSFIDISKESPCGHGTVICFSVYCGAEAHFGELVDGQPADGVVQNELWVDTLVNDQKDQGTVDAMWEVLRGFLESPDMRKAWHNYSFDRHVLGNIRAGGRPLQAAGFHADTMHMARLWDSSRKGKGYSLEALSGDRKLFPQSLAVTSAKTGMKELFAQPKMKKDGTASKIKELPPMEVLQQCQFRRGKWIKYSALDAKATYQLAMVLKGKLESMSCNPDGPLGMDPDIAQAIGLPSNAMYSMWELYLDYWQPFGKLLTDMEAEGFNVDREHLARAEEKAIEDQENAKQRFRDWVRTKVPDAEYMNICSGAQVQQLLFPGIPSAKGSGKMPMERTFKVPNVVGFVEEGKKVAKKQMGITLHGLWGPGVASPLKAEIFTASGAPAVSTPVLRSLAGKPGAAKKALLELEGQDAPADSSDLFDDVPVEDLLGDENLAALEAGQEGDDIMLDSLELDDPDAKPKKKGKSKAAAKGSSAKKAAKAGSAKASTDMQPLQQEALVKESASKGYGKLYAVFGGGLDGLRACAAVDALCEVSAIDTLLSNFIRPLQGEAIATVKRDPATSQPILGPHGTPVLHRVHCSLNLNTETGRLSARRPNLQNQPALEKDRYKVRKAFKAEAGRTLVVADYGQLELRLLAHMAGCQSMLEAFRLGGDFHSRTALGMYDHIQVAIDQGKCLLEWDSVDGQKAPVPLLKDMFGSERRKAKVLNFSIAYGKTAHGLSRDWGTSLNEAQETVDRWYADRPEVKQWQEEQRNAAQTGGYVCTILGRRRLLPDASGGGRMQAHALRAAINTPIQGSAADVATAAMLSIDACQELKELGWKMLLQVHDEVIMEGPKESAERAQQLVVQHMEHPFSGQNPLRVALVVDSNVAENWYEAK</sequence>
<dbReference type="EMBL" id="CAUYUE010000011">
    <property type="protein sequence ID" value="CAK0784888.1"/>
    <property type="molecule type" value="Genomic_DNA"/>
</dbReference>
<dbReference type="InterPro" id="IPR001098">
    <property type="entry name" value="DNA-dir_DNA_pol_A_palm_dom"/>
</dbReference>
<evidence type="ECO:0000256" key="2">
    <source>
        <dbReference type="SAM" id="MobiDB-lite"/>
    </source>
</evidence>
<feature type="compositionally biased region" description="Low complexity" evidence="2">
    <location>
        <begin position="151"/>
        <end position="172"/>
    </location>
</feature>
<dbReference type="PRINTS" id="PR00868">
    <property type="entry name" value="DNAPOLI"/>
</dbReference>
<feature type="region of interest" description="Disordered" evidence="2">
    <location>
        <begin position="21"/>
        <end position="137"/>
    </location>
</feature>
<dbReference type="SUPFAM" id="SSF56672">
    <property type="entry name" value="DNA/RNA polymerases"/>
    <property type="match status" value="1"/>
</dbReference>
<feature type="domain" description="DNA-directed DNA polymerase family A palm" evidence="3">
    <location>
        <begin position="1076"/>
        <end position="1304"/>
    </location>
</feature>
<organism evidence="4 5">
    <name type="scientific">Coccomyxa viridis</name>
    <dbReference type="NCBI Taxonomy" id="1274662"/>
    <lineage>
        <taxon>Eukaryota</taxon>
        <taxon>Viridiplantae</taxon>
        <taxon>Chlorophyta</taxon>
        <taxon>core chlorophytes</taxon>
        <taxon>Trebouxiophyceae</taxon>
        <taxon>Trebouxiophyceae incertae sedis</taxon>
        <taxon>Coccomyxaceae</taxon>
        <taxon>Coccomyxa</taxon>
    </lineage>
</organism>
<feature type="region of interest" description="Disordered" evidence="2">
    <location>
        <begin position="151"/>
        <end position="338"/>
    </location>
</feature>
<dbReference type="CDD" id="cd08640">
    <property type="entry name" value="DNA_pol_A_plastid_like"/>
    <property type="match status" value="1"/>
</dbReference>
<keyword evidence="1" id="KW-0235">DNA replication</keyword>
<dbReference type="GO" id="GO:0008408">
    <property type="term" value="F:3'-5' exonuclease activity"/>
    <property type="evidence" value="ECO:0007669"/>
    <property type="project" value="InterPro"/>
</dbReference>
<evidence type="ECO:0000256" key="1">
    <source>
        <dbReference type="ARBA" id="ARBA00022705"/>
    </source>
</evidence>
<feature type="compositionally biased region" description="Low complexity" evidence="2">
    <location>
        <begin position="936"/>
        <end position="954"/>
    </location>
</feature>
<dbReference type="GO" id="GO:0006302">
    <property type="term" value="P:double-strand break repair"/>
    <property type="evidence" value="ECO:0007669"/>
    <property type="project" value="TreeGrafter"/>
</dbReference>
<protein>
    <recommendedName>
        <fullName evidence="3">DNA-directed DNA polymerase family A palm domain-containing protein</fullName>
    </recommendedName>
</protein>
<dbReference type="PANTHER" id="PTHR10133:SF27">
    <property type="entry name" value="DNA POLYMERASE NU"/>
    <property type="match status" value="1"/>
</dbReference>
<evidence type="ECO:0000313" key="4">
    <source>
        <dbReference type="EMBL" id="CAK0784888.1"/>
    </source>
</evidence>
<dbReference type="InterPro" id="IPR002298">
    <property type="entry name" value="DNA_polymerase_A"/>
</dbReference>
<dbReference type="Pfam" id="PF01612">
    <property type="entry name" value="DNA_pol_A_exo1"/>
    <property type="match status" value="1"/>
</dbReference>
<dbReference type="InterPro" id="IPR012337">
    <property type="entry name" value="RNaseH-like_sf"/>
</dbReference>
<feature type="compositionally biased region" description="Low complexity" evidence="2">
    <location>
        <begin position="110"/>
        <end position="125"/>
    </location>
</feature>
<dbReference type="PANTHER" id="PTHR10133">
    <property type="entry name" value="DNA POLYMERASE I"/>
    <property type="match status" value="1"/>
</dbReference>
<dbReference type="GO" id="GO:0006261">
    <property type="term" value="P:DNA-templated DNA replication"/>
    <property type="evidence" value="ECO:0007669"/>
    <property type="project" value="InterPro"/>
</dbReference>
<feature type="region of interest" description="Disordered" evidence="2">
    <location>
        <begin position="918"/>
        <end position="958"/>
    </location>
</feature>
<accession>A0AAV1IG55</accession>
<dbReference type="InterPro" id="IPR002562">
    <property type="entry name" value="3'-5'_exonuclease_dom"/>
</dbReference>
<feature type="compositionally biased region" description="Basic and acidic residues" evidence="2">
    <location>
        <begin position="98"/>
        <end position="108"/>
    </location>
</feature>
<proteinExistence type="predicted"/>